<feature type="transmembrane region" description="Helical" evidence="1">
    <location>
        <begin position="41"/>
        <end position="65"/>
    </location>
</feature>
<sequence length="450" mass="47499">MDIRLTPTILPVESNAKRTEDMKNPVERAARWRGLLRSTPVLFVVLAGVLAVLLVASCVVTVQLVGARQDTHGRLLATIEPLANASQNLYSALSVADAAAVTGFISGGIEPADVRERYLAALSEASDHLVIAATGLTANDADSTRNLTEIGRMLPVYTGLIETARTNSRIGNPVGSAYLAEASYMMQSVLLPAAQELQTEGVAAVEATQRAAVRPPWVAIGLLLVTVAALVAVHVLVSRRTRRTFNPGLLVAIAAAGSLLAWLLVAGLVSSDATQRALEQGAQPLAVLTESRILAQQSRTAETLLLAQRNTTSAYDGAYEERITRLGDLLERYGGPGTSAAGAAAVDRAQAARDAWINSHARTTDALERGDYAAAVVLVIGPGPDESAAQFTALDDALSTAIEESRTELRDNESRASRTLSGLVPAAVILVVVALVGTGFGLWRRIKEYQ</sequence>
<evidence type="ECO:0000313" key="3">
    <source>
        <dbReference type="Proteomes" id="UP000249091"/>
    </source>
</evidence>
<evidence type="ECO:0008006" key="4">
    <source>
        <dbReference type="Google" id="ProtNLM"/>
    </source>
</evidence>
<feature type="transmembrane region" description="Helical" evidence="1">
    <location>
        <begin position="249"/>
        <end position="269"/>
    </location>
</feature>
<dbReference type="Proteomes" id="UP000249091">
    <property type="component" value="Chromosome 1"/>
</dbReference>
<evidence type="ECO:0000313" key="2">
    <source>
        <dbReference type="EMBL" id="SQI36830.1"/>
    </source>
</evidence>
<accession>A0A2X4UUX2</accession>
<dbReference type="RefSeq" id="WP_072703938.1">
    <property type="nucleotide sequence ID" value="NZ_JBFALB010000007.1"/>
</dbReference>
<evidence type="ECO:0000256" key="1">
    <source>
        <dbReference type="SAM" id="Phobius"/>
    </source>
</evidence>
<dbReference type="KEGG" id="rcr:NCTC10994_03424"/>
<proteinExistence type="predicted"/>
<keyword evidence="3" id="KW-1185">Reference proteome</keyword>
<feature type="transmembrane region" description="Helical" evidence="1">
    <location>
        <begin position="217"/>
        <end position="237"/>
    </location>
</feature>
<keyword evidence="1" id="KW-0472">Membrane</keyword>
<organism evidence="2 3">
    <name type="scientific">Rhodococcus coprophilus</name>
    <dbReference type="NCBI Taxonomy" id="38310"/>
    <lineage>
        <taxon>Bacteria</taxon>
        <taxon>Bacillati</taxon>
        <taxon>Actinomycetota</taxon>
        <taxon>Actinomycetes</taxon>
        <taxon>Mycobacteriales</taxon>
        <taxon>Nocardiaceae</taxon>
        <taxon>Rhodococcus</taxon>
    </lineage>
</organism>
<dbReference type="AlphaFoldDB" id="A0A2X4UUX2"/>
<name>A0A2X4UUX2_9NOCA</name>
<protein>
    <recommendedName>
        <fullName evidence="4">Secreted protein</fullName>
    </recommendedName>
</protein>
<dbReference type="STRING" id="1219011.GCA_001895045_03726"/>
<keyword evidence="1" id="KW-0812">Transmembrane</keyword>
<dbReference type="EMBL" id="LS483468">
    <property type="protein sequence ID" value="SQI36830.1"/>
    <property type="molecule type" value="Genomic_DNA"/>
</dbReference>
<reference evidence="2 3" key="1">
    <citation type="submission" date="2018-06" db="EMBL/GenBank/DDBJ databases">
        <authorList>
            <consortium name="Pathogen Informatics"/>
            <person name="Doyle S."/>
        </authorList>
    </citation>
    <scope>NUCLEOTIDE SEQUENCE [LARGE SCALE GENOMIC DNA]</scope>
    <source>
        <strain evidence="2 3">NCTC10994</strain>
    </source>
</reference>
<gene>
    <name evidence="2" type="ORF">NCTC10994_03424</name>
</gene>
<feature type="transmembrane region" description="Helical" evidence="1">
    <location>
        <begin position="422"/>
        <end position="443"/>
    </location>
</feature>
<keyword evidence="1" id="KW-1133">Transmembrane helix</keyword>